<evidence type="ECO:0000256" key="8">
    <source>
        <dbReference type="ARBA" id="ARBA00041910"/>
    </source>
</evidence>
<protein>
    <recommendedName>
        <fullName evidence="7">UNC93-like protein MFSD11</fullName>
    </recommendedName>
    <alternativeName>
        <fullName evidence="8">Major facilitator superfamily domain-containing protein 11</fullName>
    </alternativeName>
</protein>
<gene>
    <name evidence="10" type="ORF">MELIAE_LOCUS1865</name>
</gene>
<dbReference type="InterPro" id="IPR010291">
    <property type="entry name" value="Ion_channel_UNC-93"/>
</dbReference>
<keyword evidence="11" id="KW-1185">Reference proteome</keyword>
<feature type="transmembrane region" description="Helical" evidence="9">
    <location>
        <begin position="20"/>
        <end position="39"/>
    </location>
</feature>
<evidence type="ECO:0000256" key="4">
    <source>
        <dbReference type="ARBA" id="ARBA00022989"/>
    </source>
</evidence>
<feature type="transmembrane region" description="Helical" evidence="9">
    <location>
        <begin position="51"/>
        <end position="71"/>
    </location>
</feature>
<evidence type="ECO:0000256" key="6">
    <source>
        <dbReference type="ARBA" id="ARBA00023180"/>
    </source>
</evidence>
<sequence length="164" mass="18231">MTYLIANSNKNTIARNAGIYWTFYQLSVLIGNSVVYLVFKGYSIITFKERVKVLCFLAGISATGVCSTFILKKSVKPPLEKDEENDEAPVEPDVGPMEEFLQTLKLIFTRNMLLLSALFFYTGFEMRFWGGVLGPTLGFAKLFKNRKELVGLTGIAVGTGNCFG</sequence>
<feature type="transmembrane region" description="Helical" evidence="9">
    <location>
        <begin position="106"/>
        <end position="124"/>
    </location>
</feature>
<keyword evidence="4 9" id="KW-1133">Transmembrane helix</keyword>
<dbReference type="EMBL" id="OV121132">
    <property type="protein sequence ID" value="CAH0547996.1"/>
    <property type="molecule type" value="Genomic_DNA"/>
</dbReference>
<dbReference type="Proteomes" id="UP001154078">
    <property type="component" value="Chromosome 1"/>
</dbReference>
<accession>A0A9P0ATT3</accession>
<evidence type="ECO:0000256" key="5">
    <source>
        <dbReference type="ARBA" id="ARBA00023136"/>
    </source>
</evidence>
<evidence type="ECO:0000313" key="10">
    <source>
        <dbReference type="EMBL" id="CAH0547996.1"/>
    </source>
</evidence>
<comment type="similarity">
    <text evidence="2">Belongs to the unc-93 family.</text>
</comment>
<dbReference type="AlphaFoldDB" id="A0A9P0ATT3"/>
<evidence type="ECO:0000256" key="9">
    <source>
        <dbReference type="SAM" id="Phobius"/>
    </source>
</evidence>
<proteinExistence type="inferred from homology"/>
<keyword evidence="3 9" id="KW-0812">Transmembrane</keyword>
<evidence type="ECO:0000256" key="3">
    <source>
        <dbReference type="ARBA" id="ARBA00022692"/>
    </source>
</evidence>
<evidence type="ECO:0000256" key="7">
    <source>
        <dbReference type="ARBA" id="ARBA00040302"/>
    </source>
</evidence>
<dbReference type="InterPro" id="IPR051617">
    <property type="entry name" value="UNC-93-like_regulator"/>
</dbReference>
<reference evidence="10" key="1">
    <citation type="submission" date="2021-12" db="EMBL/GenBank/DDBJ databases">
        <authorList>
            <person name="King R."/>
        </authorList>
    </citation>
    <scope>NUCLEOTIDE SEQUENCE</scope>
</reference>
<evidence type="ECO:0000256" key="2">
    <source>
        <dbReference type="ARBA" id="ARBA00009172"/>
    </source>
</evidence>
<comment type="subcellular location">
    <subcellularLocation>
        <location evidence="1">Membrane</location>
        <topology evidence="1">Multi-pass membrane protein</topology>
    </subcellularLocation>
</comment>
<evidence type="ECO:0000313" key="11">
    <source>
        <dbReference type="Proteomes" id="UP001154078"/>
    </source>
</evidence>
<dbReference type="SUPFAM" id="SSF103473">
    <property type="entry name" value="MFS general substrate transporter"/>
    <property type="match status" value="1"/>
</dbReference>
<evidence type="ECO:0000256" key="1">
    <source>
        <dbReference type="ARBA" id="ARBA00004141"/>
    </source>
</evidence>
<dbReference type="PANTHER" id="PTHR23294">
    <property type="entry name" value="ET TRANSLATION PRODUCT-RELATED"/>
    <property type="match status" value="1"/>
</dbReference>
<dbReference type="Pfam" id="PF05978">
    <property type="entry name" value="UNC-93"/>
    <property type="match status" value="1"/>
</dbReference>
<name>A0A9P0ATT3_BRAAE</name>
<dbReference type="InterPro" id="IPR036259">
    <property type="entry name" value="MFS_trans_sf"/>
</dbReference>
<dbReference type="GO" id="GO:0016020">
    <property type="term" value="C:membrane"/>
    <property type="evidence" value="ECO:0007669"/>
    <property type="project" value="UniProtKB-SubCell"/>
</dbReference>
<organism evidence="10 11">
    <name type="scientific">Brassicogethes aeneus</name>
    <name type="common">Rape pollen beetle</name>
    <name type="synonym">Meligethes aeneus</name>
    <dbReference type="NCBI Taxonomy" id="1431903"/>
    <lineage>
        <taxon>Eukaryota</taxon>
        <taxon>Metazoa</taxon>
        <taxon>Ecdysozoa</taxon>
        <taxon>Arthropoda</taxon>
        <taxon>Hexapoda</taxon>
        <taxon>Insecta</taxon>
        <taxon>Pterygota</taxon>
        <taxon>Neoptera</taxon>
        <taxon>Endopterygota</taxon>
        <taxon>Coleoptera</taxon>
        <taxon>Polyphaga</taxon>
        <taxon>Cucujiformia</taxon>
        <taxon>Nitidulidae</taxon>
        <taxon>Meligethinae</taxon>
        <taxon>Brassicogethes</taxon>
    </lineage>
</organism>
<dbReference type="PANTHER" id="PTHR23294:SF0">
    <property type="entry name" value="UNC93-LIKE PROTEIN MFSD11"/>
    <property type="match status" value="1"/>
</dbReference>
<keyword evidence="5 9" id="KW-0472">Membrane</keyword>
<dbReference type="OrthoDB" id="196103at2759"/>
<keyword evidence="6" id="KW-0325">Glycoprotein</keyword>